<sequence length="330" mass="37177">MKKIVLLTLILAFTSCKDVKKPKNTSIENPSDIEKMATNHSHPGKRIMEAECYICHNPKASPESMIAPPMILIKNHYIGDNMSKEEFTEDLIKWVNDPETESKIPNALLEFGNMPYIPYPDDAIAQIAEYIYDYDIERPSWYEAVQKVENGKGKWISRDIISKKIRDHNAKKGMAMALAAKTALGQNLVKAISSKGTVGAIEFCNTQALPITDSVSVMKNAVIKRISDKPRNPDNAANEEEQGYITYYKKLIAAGKEPKPIVKTEDGEVDFYFPITTNTMCLQCHGKPNEQIRPEILATLRNLYPADRAIGYGENEVRGLWAINFDAEQY</sequence>
<keyword evidence="3" id="KW-0408">Iron</keyword>
<evidence type="ECO:0000256" key="2">
    <source>
        <dbReference type="ARBA" id="ARBA00022723"/>
    </source>
</evidence>
<dbReference type="PROSITE" id="PS51257">
    <property type="entry name" value="PROKAR_LIPOPROTEIN"/>
    <property type="match status" value="1"/>
</dbReference>
<accession>A0A0F9IBL7</accession>
<dbReference type="SUPFAM" id="SSF46626">
    <property type="entry name" value="Cytochrome c"/>
    <property type="match status" value="1"/>
</dbReference>
<feature type="domain" description="Cytochrome c" evidence="4">
    <location>
        <begin position="39"/>
        <end position="135"/>
    </location>
</feature>
<dbReference type="InterPro" id="IPR036909">
    <property type="entry name" value="Cyt_c-like_dom_sf"/>
</dbReference>
<dbReference type="Pfam" id="PF11845">
    <property type="entry name" value="Tll0287-like"/>
    <property type="match status" value="1"/>
</dbReference>
<evidence type="ECO:0000256" key="3">
    <source>
        <dbReference type="ARBA" id="ARBA00023004"/>
    </source>
</evidence>
<evidence type="ECO:0000313" key="5">
    <source>
        <dbReference type="EMBL" id="KKM24887.1"/>
    </source>
</evidence>
<name>A0A0F9IBL7_9ZZZZ</name>
<evidence type="ECO:0000259" key="4">
    <source>
        <dbReference type="PROSITE" id="PS51007"/>
    </source>
</evidence>
<dbReference type="InterPro" id="IPR009056">
    <property type="entry name" value="Cyt_c-like_dom"/>
</dbReference>
<dbReference type="Gene3D" id="1.10.760.10">
    <property type="entry name" value="Cytochrome c-like domain"/>
    <property type="match status" value="1"/>
</dbReference>
<dbReference type="GO" id="GO:0046872">
    <property type="term" value="F:metal ion binding"/>
    <property type="evidence" value="ECO:0007669"/>
    <property type="project" value="UniProtKB-KW"/>
</dbReference>
<reference evidence="5" key="1">
    <citation type="journal article" date="2015" name="Nature">
        <title>Complex archaea that bridge the gap between prokaryotes and eukaryotes.</title>
        <authorList>
            <person name="Spang A."/>
            <person name="Saw J.H."/>
            <person name="Jorgensen S.L."/>
            <person name="Zaremba-Niedzwiedzka K."/>
            <person name="Martijn J."/>
            <person name="Lind A.E."/>
            <person name="van Eijk R."/>
            <person name="Schleper C."/>
            <person name="Guy L."/>
            <person name="Ettema T.J."/>
        </authorList>
    </citation>
    <scope>NUCLEOTIDE SEQUENCE</scope>
</reference>
<keyword evidence="2" id="KW-0479">Metal-binding</keyword>
<protein>
    <recommendedName>
        <fullName evidence="4">Cytochrome c domain-containing protein</fullName>
    </recommendedName>
</protein>
<dbReference type="GO" id="GO:0009055">
    <property type="term" value="F:electron transfer activity"/>
    <property type="evidence" value="ECO:0007669"/>
    <property type="project" value="InterPro"/>
</dbReference>
<dbReference type="InterPro" id="IPR021796">
    <property type="entry name" value="Tll0287-like_dom"/>
</dbReference>
<gene>
    <name evidence="5" type="ORF">LCGC14_1600580</name>
</gene>
<organism evidence="5">
    <name type="scientific">marine sediment metagenome</name>
    <dbReference type="NCBI Taxonomy" id="412755"/>
    <lineage>
        <taxon>unclassified sequences</taxon>
        <taxon>metagenomes</taxon>
        <taxon>ecological metagenomes</taxon>
    </lineage>
</organism>
<comment type="caution">
    <text evidence="5">The sequence shown here is derived from an EMBL/GenBank/DDBJ whole genome shotgun (WGS) entry which is preliminary data.</text>
</comment>
<dbReference type="GO" id="GO:0020037">
    <property type="term" value="F:heme binding"/>
    <property type="evidence" value="ECO:0007669"/>
    <property type="project" value="InterPro"/>
</dbReference>
<dbReference type="PROSITE" id="PS51007">
    <property type="entry name" value="CYTC"/>
    <property type="match status" value="1"/>
</dbReference>
<proteinExistence type="predicted"/>
<keyword evidence="1" id="KW-0349">Heme</keyword>
<evidence type="ECO:0000256" key="1">
    <source>
        <dbReference type="ARBA" id="ARBA00022617"/>
    </source>
</evidence>
<dbReference type="EMBL" id="LAZR01012830">
    <property type="protein sequence ID" value="KKM24887.1"/>
    <property type="molecule type" value="Genomic_DNA"/>
</dbReference>
<dbReference type="AlphaFoldDB" id="A0A0F9IBL7"/>